<keyword evidence="2" id="KW-0812">Transmembrane</keyword>
<evidence type="ECO:0000256" key="1">
    <source>
        <dbReference type="SAM" id="MobiDB-lite"/>
    </source>
</evidence>
<dbReference type="Proteomes" id="UP000015104">
    <property type="component" value="Unassembled WGS sequence"/>
</dbReference>
<feature type="region of interest" description="Disordered" evidence="1">
    <location>
        <begin position="31"/>
        <end position="60"/>
    </location>
</feature>
<keyword evidence="2" id="KW-0472">Membrane</keyword>
<feature type="region of interest" description="Disordered" evidence="1">
    <location>
        <begin position="121"/>
        <end position="158"/>
    </location>
</feature>
<reference evidence="4" key="1">
    <citation type="submission" date="2011-08" db="EMBL/GenBank/DDBJ databases">
        <authorList>
            <person name="Rombauts S."/>
        </authorList>
    </citation>
    <scope>NUCLEOTIDE SEQUENCE</scope>
    <source>
        <strain evidence="4">London</strain>
    </source>
</reference>
<keyword evidence="2" id="KW-1133">Transmembrane helix</keyword>
<reference evidence="3" key="2">
    <citation type="submission" date="2015-06" db="UniProtKB">
        <authorList>
            <consortium name="EnsemblMetazoa"/>
        </authorList>
    </citation>
    <scope>IDENTIFICATION</scope>
</reference>
<keyword evidence="4" id="KW-1185">Reference proteome</keyword>
<dbReference type="EnsemblMetazoa" id="tetur04g04870.1">
    <property type="protein sequence ID" value="tetur04g04870.1"/>
    <property type="gene ID" value="tetur04g04870"/>
</dbReference>
<feature type="compositionally biased region" description="Basic and acidic residues" evidence="1">
    <location>
        <begin position="31"/>
        <end position="41"/>
    </location>
</feature>
<feature type="compositionally biased region" description="Low complexity" evidence="1">
    <location>
        <begin position="145"/>
        <end position="158"/>
    </location>
</feature>
<evidence type="ECO:0000256" key="2">
    <source>
        <dbReference type="SAM" id="Phobius"/>
    </source>
</evidence>
<dbReference type="EMBL" id="CAEY01001362">
    <property type="status" value="NOT_ANNOTATED_CDS"/>
    <property type="molecule type" value="Genomic_DNA"/>
</dbReference>
<evidence type="ECO:0000313" key="4">
    <source>
        <dbReference type="Proteomes" id="UP000015104"/>
    </source>
</evidence>
<dbReference type="HOGENOM" id="CLU_1116961_0_0_1"/>
<protein>
    <submittedName>
        <fullName evidence="3">Uncharacterized protein</fullName>
    </submittedName>
</protein>
<organism evidence="3 4">
    <name type="scientific">Tetranychus urticae</name>
    <name type="common">Two-spotted spider mite</name>
    <dbReference type="NCBI Taxonomy" id="32264"/>
    <lineage>
        <taxon>Eukaryota</taxon>
        <taxon>Metazoa</taxon>
        <taxon>Ecdysozoa</taxon>
        <taxon>Arthropoda</taxon>
        <taxon>Chelicerata</taxon>
        <taxon>Arachnida</taxon>
        <taxon>Acari</taxon>
        <taxon>Acariformes</taxon>
        <taxon>Trombidiformes</taxon>
        <taxon>Prostigmata</taxon>
        <taxon>Eleutherengona</taxon>
        <taxon>Raphignathae</taxon>
        <taxon>Tetranychoidea</taxon>
        <taxon>Tetranychidae</taxon>
        <taxon>Tetranychus</taxon>
    </lineage>
</organism>
<evidence type="ECO:0000313" key="3">
    <source>
        <dbReference type="EnsemblMetazoa" id="tetur04g04870.1"/>
    </source>
</evidence>
<proteinExistence type="predicted"/>
<name>T1K2F8_TETUR</name>
<sequence length="249" mass="27779">MLSQMKEPFLTVQSIIKNPLPLIVNSQILEDQLKPKPKPEESGNTESQSAQQPPPQQPTIITEQKVNTNKASSYDMMPMVEFNDWIDYPSPAVYPPLSTRPRYDYGYNGFHRPYHPPPHHQPFLASASYSPPPPPPPPPHPGHHFPPFDFPDLTSSSSSSTKSHIEEIALFIVVLTIAGLFGLLIAMFIPFILLLQGNRGSVLTTNSIVPATTTGGNMQGLVGKRRRRHLMQSLKILKTIHETSQLYSN</sequence>
<feature type="compositionally biased region" description="Pro residues" evidence="1">
    <location>
        <begin position="130"/>
        <end position="140"/>
    </location>
</feature>
<feature type="transmembrane region" description="Helical" evidence="2">
    <location>
        <begin position="168"/>
        <end position="195"/>
    </location>
</feature>
<accession>T1K2F8</accession>
<dbReference type="AlphaFoldDB" id="T1K2F8"/>